<evidence type="ECO:0000313" key="4">
    <source>
        <dbReference type="Proteomes" id="UP000236178"/>
    </source>
</evidence>
<dbReference type="OrthoDB" id="155529at2"/>
<evidence type="ECO:0000256" key="1">
    <source>
        <dbReference type="SAM" id="MobiDB-lite"/>
    </source>
</evidence>
<dbReference type="AlphaFoldDB" id="A0A2I0SET4"/>
<dbReference type="Proteomes" id="UP000236178">
    <property type="component" value="Unassembled WGS sequence"/>
</dbReference>
<reference evidence="3 4" key="1">
    <citation type="submission" date="2017-12" db="EMBL/GenBank/DDBJ databases">
        <title>Streptomyces populusis sp. nov., a novel endophytic actinobacterium isolated from stems of Populus adenopoda Maxim.</title>
        <authorList>
            <person name="Wang Z."/>
        </authorList>
    </citation>
    <scope>NUCLEOTIDE SEQUENCE [LARGE SCALE GENOMIC DNA]</scope>
    <source>
        <strain evidence="3 4">A249</strain>
    </source>
</reference>
<dbReference type="Gene3D" id="3.60.10.10">
    <property type="entry name" value="Endonuclease/exonuclease/phosphatase"/>
    <property type="match status" value="1"/>
</dbReference>
<dbReference type="PANTHER" id="PTHR14859:SF1">
    <property type="entry name" value="PGAP2-INTERACTING PROTEIN"/>
    <property type="match status" value="1"/>
</dbReference>
<gene>
    <name evidence="3" type="ORF">CW362_34990</name>
</gene>
<evidence type="ECO:0000259" key="2">
    <source>
        <dbReference type="Pfam" id="PF03372"/>
    </source>
</evidence>
<protein>
    <recommendedName>
        <fullName evidence="2">Endonuclease/exonuclease/phosphatase domain-containing protein</fullName>
    </recommendedName>
</protein>
<dbReference type="InterPro" id="IPR005135">
    <property type="entry name" value="Endo/exonuclease/phosphatase"/>
</dbReference>
<dbReference type="GO" id="GO:0016020">
    <property type="term" value="C:membrane"/>
    <property type="evidence" value="ECO:0007669"/>
    <property type="project" value="GOC"/>
</dbReference>
<feature type="domain" description="Endonuclease/exonuclease/phosphatase" evidence="2">
    <location>
        <begin position="20"/>
        <end position="314"/>
    </location>
</feature>
<dbReference type="InterPro" id="IPR051916">
    <property type="entry name" value="GPI-anchor_lipid_remodeler"/>
</dbReference>
<dbReference type="PANTHER" id="PTHR14859">
    <property type="entry name" value="CALCOFLUOR WHITE HYPERSENSITIVE PROTEIN PRECURSOR"/>
    <property type="match status" value="1"/>
</dbReference>
<dbReference type="Pfam" id="PF03372">
    <property type="entry name" value="Exo_endo_phos"/>
    <property type="match status" value="1"/>
</dbReference>
<feature type="region of interest" description="Disordered" evidence="1">
    <location>
        <begin position="250"/>
        <end position="270"/>
    </location>
</feature>
<sequence length="323" mass="33637">MTSSESARPGPARSGRVRFATFNVLHGRTLVEGRPVPVRDADGPEAPLVRAVASLDADVVALQEVDRLQERSGGVDQASAAAAGSGARYWRYASAFHGTAKADGGWVPAPSEPGLRVYGADEAGAREAGAGEGAAGEDVPSHGVALLSRLPVRHWRARRLAPAPVPMPLRTPGRRGLTLSRDQPRAALAAVLEGSRGPFTVVALHLSFVPGWNVRQLLAVRAWIADLPGPRVLLGDFNLPGALPRTVLGPAGPSVGTRDRPGGAPPPRGWRDLARTPTYPAHRPVVQLDHVLASGIPAGAATGAHAPGTPVSDHRPLVVELPL</sequence>
<keyword evidence="4" id="KW-1185">Reference proteome</keyword>
<accession>A0A2I0SET4</accession>
<proteinExistence type="predicted"/>
<dbReference type="GO" id="GO:0003824">
    <property type="term" value="F:catalytic activity"/>
    <property type="evidence" value="ECO:0007669"/>
    <property type="project" value="InterPro"/>
</dbReference>
<name>A0A2I0SET4_9ACTN</name>
<dbReference type="InterPro" id="IPR036691">
    <property type="entry name" value="Endo/exonu/phosph_ase_sf"/>
</dbReference>
<organism evidence="3 4">
    <name type="scientific">Streptomyces populi</name>
    <dbReference type="NCBI Taxonomy" id="2058924"/>
    <lineage>
        <taxon>Bacteria</taxon>
        <taxon>Bacillati</taxon>
        <taxon>Actinomycetota</taxon>
        <taxon>Actinomycetes</taxon>
        <taxon>Kitasatosporales</taxon>
        <taxon>Streptomycetaceae</taxon>
        <taxon>Streptomyces</taxon>
    </lineage>
</organism>
<dbReference type="GO" id="GO:0006506">
    <property type="term" value="P:GPI anchor biosynthetic process"/>
    <property type="evidence" value="ECO:0007669"/>
    <property type="project" value="TreeGrafter"/>
</dbReference>
<evidence type="ECO:0000313" key="3">
    <source>
        <dbReference type="EMBL" id="PKT68420.1"/>
    </source>
</evidence>
<comment type="caution">
    <text evidence="3">The sequence shown here is derived from an EMBL/GenBank/DDBJ whole genome shotgun (WGS) entry which is preliminary data.</text>
</comment>
<dbReference type="RefSeq" id="WP_103553645.1">
    <property type="nucleotide sequence ID" value="NZ_KZ626950.1"/>
</dbReference>
<dbReference type="EMBL" id="PJOS01000111">
    <property type="protein sequence ID" value="PKT68420.1"/>
    <property type="molecule type" value="Genomic_DNA"/>
</dbReference>
<dbReference type="SUPFAM" id="SSF56219">
    <property type="entry name" value="DNase I-like"/>
    <property type="match status" value="1"/>
</dbReference>